<dbReference type="GO" id="GO:0016192">
    <property type="term" value="P:vesicle-mediated transport"/>
    <property type="evidence" value="ECO:0007669"/>
    <property type="project" value="InterPro"/>
</dbReference>
<sequence length="1139" mass="121559">MSGSHLSRDFFELIKNIGECKSKQEEDKILTNEVATLKANFTGALSPKKMKEALVRMMYAEMLGHDASFGHIHAVNMTQQTNLVSKRVGYLAAAVCLHAGHELTTLMVNTMRRDLTTTNHVEVCASLIAIPKLINAETMPALFQSVVQVLEHPQEVVRKKAVMVLHRFYQVQPSSIAGLAEKLRRVLCDKDPAVMGASLCILHDMAEADPAGHKDLVPSFVSILKQITEHRLPSSFDYHRMPAPWIQIKLLKLLAVLGTSDKRASEGMYEVLYDVLRRADTGINIGYAVIYDCVRTITTIYPNIQLLETAANHISRFVASENHNLKYLGIKSLASIVQVDQKYALDHQMVVVECLEDTDETLKRKTLDLLFRMTNATNVVFVVDKLIFHLRSATDVQFRASLTERLTQLAERYAPDNSWYIQTMNAVFELGGELVRPDVAHNLMRLIAEGSGEDDDADMALRKYAAQTYFELLEKTKLPDVLMQVVCWVLGEYGYLCEKTSLPVILERLSDTIERQFSNPSTRCWVLVAMCKLVAQMGEMPEEAAAVCSKYANSSDVALAKYALEFEALAENMEAMRFALPVDASCEDLEADPALGFLDAYVAEAIANGAQPYLAKGQRPDELDVAGIISVKPAGPALNFAEYKKQEAPRSAPLYGVPPSSETSITAAPAAETLGGLNMAGVANKWGATGFNSGGASSAPAPAAPLGGFSTGTPATSFGGSTGSSGAVSSAAPAAPRELSEKEKMAAALFGGIAAKPSTHAPPAPAPVFAPAPAPPPTVAPAAIAPAAPAEGPPKEKKKKKKPDGGAVAAGGGGGGGQGEIDLLGDLLGDLSAPSAPSPPATAPQQPATGASPPPGVALGGDLMGLFDGPISAPSAPPLPLMSGGVPPSIAASAVIPATQLPADAREVVADASIRVLAATSIHPDRTEVKLFLQSQTPMGLRNVAIQLEPPSCLRTTVTASPPAEARGARVTIHSLHSTMSCMTASNVCIQPLTSEIAILGQLSYSDPQATEPRLLSFKLPLTPFDLIRPQVMTTPQFGQLWPANQAEWKGQAYSVCGDKPQAFMQLMSGTFHLHPVEVIGMECIACGKLVGSDIAVLVHGKLGLMAGRALELTVRTREKRFTEVLQRQIVDAIGAFGR</sequence>
<feature type="compositionally biased region" description="Low complexity" evidence="5">
    <location>
        <begin position="820"/>
        <end position="835"/>
    </location>
</feature>
<feature type="region of interest" description="Disordered" evidence="5">
    <location>
        <begin position="712"/>
        <end position="740"/>
    </location>
</feature>
<dbReference type="InterPro" id="IPR011989">
    <property type="entry name" value="ARM-like"/>
</dbReference>
<name>A0AB34JX75_PRYPA</name>
<protein>
    <recommendedName>
        <fullName evidence="6">AP-4 complex subunit epsilon-1 C-terminal domain-containing protein</fullName>
    </recommendedName>
</protein>
<feature type="compositionally biased region" description="Low complexity" evidence="5">
    <location>
        <begin position="712"/>
        <end position="736"/>
    </location>
</feature>
<evidence type="ECO:0000256" key="2">
    <source>
        <dbReference type="ARBA" id="ARBA00022448"/>
    </source>
</evidence>
<feature type="compositionally biased region" description="Low complexity" evidence="5">
    <location>
        <begin position="780"/>
        <end position="790"/>
    </location>
</feature>
<evidence type="ECO:0000259" key="6">
    <source>
        <dbReference type="SMART" id="SM01356"/>
    </source>
</evidence>
<dbReference type="InterPro" id="IPR002553">
    <property type="entry name" value="Clathrin/coatomer_adapt-like_N"/>
</dbReference>
<evidence type="ECO:0000256" key="1">
    <source>
        <dbReference type="ARBA" id="ARBA00004308"/>
    </source>
</evidence>
<gene>
    <name evidence="7" type="ORF">AB1Y20_015013</name>
</gene>
<dbReference type="AlphaFoldDB" id="A0AB34JX75"/>
<dbReference type="GO" id="GO:0030117">
    <property type="term" value="C:membrane coat"/>
    <property type="evidence" value="ECO:0007669"/>
    <property type="project" value="InterPro"/>
</dbReference>
<proteinExistence type="predicted"/>
<reference evidence="7 8" key="1">
    <citation type="journal article" date="2024" name="Science">
        <title>Giant polyketide synthase enzymes in the biosynthesis of giant marine polyether toxins.</title>
        <authorList>
            <person name="Fallon T.R."/>
            <person name="Shende V.V."/>
            <person name="Wierzbicki I.H."/>
            <person name="Pendleton A.L."/>
            <person name="Watervoot N.F."/>
            <person name="Auber R.P."/>
            <person name="Gonzalez D.J."/>
            <person name="Wisecaver J.H."/>
            <person name="Moore B.S."/>
        </authorList>
    </citation>
    <scope>NUCLEOTIDE SEQUENCE [LARGE SCALE GENOMIC DNA]</scope>
    <source>
        <strain evidence="7 8">12B1</strain>
    </source>
</reference>
<evidence type="ECO:0000313" key="8">
    <source>
        <dbReference type="Proteomes" id="UP001515480"/>
    </source>
</evidence>
<dbReference type="InterPro" id="IPR028269">
    <property type="entry name" value="AP4E1_C"/>
</dbReference>
<evidence type="ECO:0000256" key="4">
    <source>
        <dbReference type="ARBA" id="ARBA00023136"/>
    </source>
</evidence>
<accession>A0AB34JX75</accession>
<dbReference type="Gene3D" id="1.25.10.10">
    <property type="entry name" value="Leucine-rich Repeat Variant"/>
    <property type="match status" value="1"/>
</dbReference>
<keyword evidence="8" id="KW-1185">Reference proteome</keyword>
<evidence type="ECO:0000313" key="7">
    <source>
        <dbReference type="EMBL" id="KAL1526295.1"/>
    </source>
</evidence>
<evidence type="ECO:0000256" key="5">
    <source>
        <dbReference type="SAM" id="MobiDB-lite"/>
    </source>
</evidence>
<dbReference type="EMBL" id="JBGBPQ010000003">
    <property type="protein sequence ID" value="KAL1526295.1"/>
    <property type="molecule type" value="Genomic_DNA"/>
</dbReference>
<dbReference type="Pfam" id="PF01602">
    <property type="entry name" value="Adaptin_N"/>
    <property type="match status" value="1"/>
</dbReference>
<dbReference type="PANTHER" id="PTHR22780">
    <property type="entry name" value="ADAPTIN, ALPHA/GAMMA/EPSILON"/>
    <property type="match status" value="1"/>
</dbReference>
<feature type="region of interest" description="Disordered" evidence="5">
    <location>
        <begin position="780"/>
        <end position="863"/>
    </location>
</feature>
<dbReference type="SMART" id="SM01356">
    <property type="entry name" value="AP4E_app_platf"/>
    <property type="match status" value="1"/>
</dbReference>
<dbReference type="SUPFAM" id="SSF48371">
    <property type="entry name" value="ARM repeat"/>
    <property type="match status" value="1"/>
</dbReference>
<dbReference type="GO" id="GO:0006886">
    <property type="term" value="P:intracellular protein transport"/>
    <property type="evidence" value="ECO:0007669"/>
    <property type="project" value="InterPro"/>
</dbReference>
<keyword evidence="4" id="KW-0472">Membrane</keyword>
<organism evidence="7 8">
    <name type="scientific">Prymnesium parvum</name>
    <name type="common">Toxic golden alga</name>
    <dbReference type="NCBI Taxonomy" id="97485"/>
    <lineage>
        <taxon>Eukaryota</taxon>
        <taxon>Haptista</taxon>
        <taxon>Haptophyta</taxon>
        <taxon>Prymnesiophyceae</taxon>
        <taxon>Prymnesiales</taxon>
        <taxon>Prymnesiaceae</taxon>
        <taxon>Prymnesium</taxon>
    </lineage>
</organism>
<dbReference type="Pfam" id="PF14807">
    <property type="entry name" value="AP4E_app_platf"/>
    <property type="match status" value="1"/>
</dbReference>
<comment type="subcellular location">
    <subcellularLocation>
        <location evidence="1">Endomembrane system</location>
    </subcellularLocation>
</comment>
<feature type="compositionally biased region" description="Gly residues" evidence="5">
    <location>
        <begin position="808"/>
        <end position="819"/>
    </location>
</feature>
<comment type="caution">
    <text evidence="7">The sequence shown here is derived from an EMBL/GenBank/DDBJ whole genome shotgun (WGS) entry which is preliminary data.</text>
</comment>
<dbReference type="InterPro" id="IPR050840">
    <property type="entry name" value="Adaptor_Complx_Large_Subunit"/>
</dbReference>
<keyword evidence="2" id="KW-0813">Transport</keyword>
<dbReference type="GO" id="GO:0012505">
    <property type="term" value="C:endomembrane system"/>
    <property type="evidence" value="ECO:0007669"/>
    <property type="project" value="UniProtKB-SubCell"/>
</dbReference>
<dbReference type="InterPro" id="IPR016024">
    <property type="entry name" value="ARM-type_fold"/>
</dbReference>
<evidence type="ECO:0000256" key="3">
    <source>
        <dbReference type="ARBA" id="ARBA00022927"/>
    </source>
</evidence>
<dbReference type="Proteomes" id="UP001515480">
    <property type="component" value="Unassembled WGS sequence"/>
</dbReference>
<keyword evidence="3" id="KW-0653">Protein transport</keyword>
<feature type="domain" description="AP-4 complex subunit epsilon-1 C-terminal" evidence="6">
    <location>
        <begin position="1029"/>
        <end position="1135"/>
    </location>
</feature>